<proteinExistence type="predicted"/>
<evidence type="ECO:0000313" key="1">
    <source>
        <dbReference type="EMBL" id="RUP50231.1"/>
    </source>
</evidence>
<dbReference type="AlphaFoldDB" id="A0A433DHA3"/>
<comment type="caution">
    <text evidence="1">The sequence shown here is derived from an EMBL/GenBank/DDBJ whole genome shotgun (WGS) entry which is preliminary data.</text>
</comment>
<dbReference type="InterPro" id="IPR027417">
    <property type="entry name" value="P-loop_NTPase"/>
</dbReference>
<protein>
    <submittedName>
        <fullName evidence="1">Uncharacterized protein</fullName>
    </submittedName>
</protein>
<dbReference type="Proteomes" id="UP000268093">
    <property type="component" value="Unassembled WGS sequence"/>
</dbReference>
<name>A0A433DHA3_9FUNG</name>
<dbReference type="SUPFAM" id="SSF52540">
    <property type="entry name" value="P-loop containing nucleoside triphosphate hydrolases"/>
    <property type="match status" value="1"/>
</dbReference>
<dbReference type="EMBL" id="RBNI01001603">
    <property type="protein sequence ID" value="RUP50231.1"/>
    <property type="molecule type" value="Genomic_DNA"/>
</dbReference>
<reference evidence="1 2" key="1">
    <citation type="journal article" date="2018" name="New Phytol.">
        <title>Phylogenomics of Endogonaceae and evolution of mycorrhizas within Mucoromycota.</title>
        <authorList>
            <person name="Chang Y."/>
            <person name="Desiro A."/>
            <person name="Na H."/>
            <person name="Sandor L."/>
            <person name="Lipzen A."/>
            <person name="Clum A."/>
            <person name="Barry K."/>
            <person name="Grigoriev I.V."/>
            <person name="Martin F.M."/>
            <person name="Stajich J.E."/>
            <person name="Smith M.E."/>
            <person name="Bonito G."/>
            <person name="Spatafora J.W."/>
        </authorList>
    </citation>
    <scope>NUCLEOTIDE SEQUENCE [LARGE SCALE GENOMIC DNA]</scope>
    <source>
        <strain evidence="1 2">GMNB39</strain>
    </source>
</reference>
<keyword evidence="2" id="KW-1185">Reference proteome</keyword>
<dbReference type="OrthoDB" id="2387658at2759"/>
<gene>
    <name evidence="1" type="ORF">BC936DRAFT_139902</name>
</gene>
<sequence>RRKFAVDSEAYPKFNFFIEPKILEVFGSYFFQRQFCLLLGHRQSGKTTICQALMRWFHEHPRISRRADQGPKVF</sequence>
<organism evidence="1 2">
    <name type="scientific">Jimgerdemannia flammicorona</name>
    <dbReference type="NCBI Taxonomy" id="994334"/>
    <lineage>
        <taxon>Eukaryota</taxon>
        <taxon>Fungi</taxon>
        <taxon>Fungi incertae sedis</taxon>
        <taxon>Mucoromycota</taxon>
        <taxon>Mucoromycotina</taxon>
        <taxon>Endogonomycetes</taxon>
        <taxon>Endogonales</taxon>
        <taxon>Endogonaceae</taxon>
        <taxon>Jimgerdemannia</taxon>
    </lineage>
</organism>
<evidence type="ECO:0000313" key="2">
    <source>
        <dbReference type="Proteomes" id="UP000268093"/>
    </source>
</evidence>
<accession>A0A433DHA3</accession>
<feature type="non-terminal residue" evidence="1">
    <location>
        <position position="1"/>
    </location>
</feature>